<evidence type="ECO:0000313" key="1">
    <source>
        <dbReference type="EMBL" id="SFR85854.1"/>
    </source>
</evidence>
<name>A0A1I6K3V8_9EURY</name>
<dbReference type="STRING" id="767519.SAMN05216559_0143"/>
<protein>
    <recommendedName>
        <fullName evidence="3">Transposase zinc-ribbon domain-containing protein</fullName>
    </recommendedName>
</protein>
<accession>A0A1I6K3V8</accession>
<keyword evidence="2" id="KW-1185">Reference proteome</keyword>
<organism evidence="1 2">
    <name type="scientific">Halomicrobium zhouii</name>
    <dbReference type="NCBI Taxonomy" id="767519"/>
    <lineage>
        <taxon>Archaea</taxon>
        <taxon>Methanobacteriati</taxon>
        <taxon>Methanobacteriota</taxon>
        <taxon>Stenosarchaea group</taxon>
        <taxon>Halobacteria</taxon>
        <taxon>Halobacteriales</taxon>
        <taxon>Haloarculaceae</taxon>
        <taxon>Halomicrobium</taxon>
    </lineage>
</organism>
<dbReference type="AlphaFoldDB" id="A0A1I6K3V8"/>
<gene>
    <name evidence="1" type="ORF">SAMN05216559_0143</name>
</gene>
<evidence type="ECO:0008006" key="3">
    <source>
        <dbReference type="Google" id="ProtNLM"/>
    </source>
</evidence>
<dbReference type="Proteomes" id="UP000199062">
    <property type="component" value="Unassembled WGS sequence"/>
</dbReference>
<evidence type="ECO:0000313" key="2">
    <source>
        <dbReference type="Proteomes" id="UP000199062"/>
    </source>
</evidence>
<dbReference type="EMBL" id="FOZK01000001">
    <property type="protein sequence ID" value="SFR85854.1"/>
    <property type="molecule type" value="Genomic_DNA"/>
</dbReference>
<reference evidence="1 2" key="1">
    <citation type="submission" date="2016-10" db="EMBL/GenBank/DDBJ databases">
        <authorList>
            <person name="de Groot N.N."/>
        </authorList>
    </citation>
    <scope>NUCLEOTIDE SEQUENCE [LARGE SCALE GENOMIC DNA]</scope>
    <source>
        <strain evidence="1 2">CGMCC 1.10457</strain>
    </source>
</reference>
<proteinExistence type="predicted"/>
<sequence>MGHQCETCGSFVKFVGMVRGYLTWRCNKCDRNLEFAEVDFDD</sequence>